<feature type="transmembrane region" description="Helical" evidence="6">
    <location>
        <begin position="515"/>
        <end position="535"/>
    </location>
</feature>
<dbReference type="OrthoDB" id="296386at2759"/>
<evidence type="ECO:0000256" key="2">
    <source>
        <dbReference type="ARBA" id="ARBA00022692"/>
    </source>
</evidence>
<evidence type="ECO:0000313" key="9">
    <source>
        <dbReference type="Proteomes" id="UP000030762"/>
    </source>
</evidence>
<feature type="transmembrane region" description="Helical" evidence="6">
    <location>
        <begin position="411"/>
        <end position="432"/>
    </location>
</feature>
<dbReference type="InParanoid" id="T0SC57"/>
<dbReference type="AlphaFoldDB" id="T0SC57"/>
<evidence type="ECO:0000313" key="8">
    <source>
        <dbReference type="EMBL" id="EQC40387.1"/>
    </source>
</evidence>
<dbReference type="GO" id="GO:0005254">
    <property type="term" value="F:chloride channel activity"/>
    <property type="evidence" value="ECO:0007669"/>
    <property type="project" value="TreeGrafter"/>
</dbReference>
<dbReference type="GeneID" id="19943012"/>
<gene>
    <name evidence="8" type="ORF">SDRG_02285</name>
</gene>
<proteinExistence type="predicted"/>
<evidence type="ECO:0000256" key="5">
    <source>
        <dbReference type="SAM" id="MobiDB-lite"/>
    </source>
</evidence>
<evidence type="ECO:0000256" key="6">
    <source>
        <dbReference type="SAM" id="Phobius"/>
    </source>
</evidence>
<dbReference type="eggNOG" id="KOG2513">
    <property type="taxonomic scope" value="Eukaryota"/>
</dbReference>
<dbReference type="OMA" id="GTWGYED"/>
<dbReference type="PANTHER" id="PTHR12308">
    <property type="entry name" value="ANOCTAMIN"/>
    <property type="match status" value="1"/>
</dbReference>
<name>T0SC57_SAPDV</name>
<dbReference type="VEuPathDB" id="FungiDB:SDRG_02285"/>
<keyword evidence="3 6" id="KW-1133">Transmembrane helix</keyword>
<feature type="region of interest" description="Disordered" evidence="5">
    <location>
        <begin position="1"/>
        <end position="56"/>
    </location>
</feature>
<keyword evidence="2 6" id="KW-0812">Transmembrane</keyword>
<dbReference type="InterPro" id="IPR007632">
    <property type="entry name" value="Anoctamin"/>
</dbReference>
<dbReference type="GO" id="GO:0016020">
    <property type="term" value="C:membrane"/>
    <property type="evidence" value="ECO:0007669"/>
    <property type="project" value="UniProtKB-SubCell"/>
</dbReference>
<evidence type="ECO:0000259" key="7">
    <source>
        <dbReference type="Pfam" id="PF04547"/>
    </source>
</evidence>
<dbReference type="InterPro" id="IPR049452">
    <property type="entry name" value="Anoctamin_TM"/>
</dbReference>
<feature type="transmembrane region" description="Helical" evidence="6">
    <location>
        <begin position="683"/>
        <end position="707"/>
    </location>
</feature>
<feature type="transmembrane region" description="Helical" evidence="6">
    <location>
        <begin position="325"/>
        <end position="342"/>
    </location>
</feature>
<dbReference type="EMBL" id="JH767136">
    <property type="protein sequence ID" value="EQC40387.1"/>
    <property type="molecule type" value="Genomic_DNA"/>
</dbReference>
<feature type="compositionally biased region" description="Basic and acidic residues" evidence="5">
    <location>
        <begin position="44"/>
        <end position="56"/>
    </location>
</feature>
<evidence type="ECO:0000256" key="3">
    <source>
        <dbReference type="ARBA" id="ARBA00022989"/>
    </source>
</evidence>
<feature type="transmembrane region" description="Helical" evidence="6">
    <location>
        <begin position="470"/>
        <end position="495"/>
    </location>
</feature>
<dbReference type="Pfam" id="PF04547">
    <property type="entry name" value="Anoctamin"/>
    <property type="match status" value="1"/>
</dbReference>
<protein>
    <recommendedName>
        <fullName evidence="7">Anoctamin transmembrane domain-containing protein</fullName>
    </recommendedName>
</protein>
<organism evidence="8 9">
    <name type="scientific">Saprolegnia diclina (strain VS20)</name>
    <dbReference type="NCBI Taxonomy" id="1156394"/>
    <lineage>
        <taxon>Eukaryota</taxon>
        <taxon>Sar</taxon>
        <taxon>Stramenopiles</taxon>
        <taxon>Oomycota</taxon>
        <taxon>Saprolegniomycetes</taxon>
        <taxon>Saprolegniales</taxon>
        <taxon>Saprolegniaceae</taxon>
        <taxon>Saprolegnia</taxon>
    </lineage>
</organism>
<accession>T0SC57</accession>
<keyword evidence="4 6" id="KW-0472">Membrane</keyword>
<reference evidence="8 9" key="1">
    <citation type="submission" date="2012-04" db="EMBL/GenBank/DDBJ databases">
        <title>The Genome Sequence of Saprolegnia declina VS20.</title>
        <authorList>
            <consortium name="The Broad Institute Genome Sequencing Platform"/>
            <person name="Russ C."/>
            <person name="Nusbaum C."/>
            <person name="Tyler B."/>
            <person name="van West P."/>
            <person name="Dieguez-Uribeondo J."/>
            <person name="de Bruijn I."/>
            <person name="Tripathy S."/>
            <person name="Jiang R."/>
            <person name="Young S.K."/>
            <person name="Zeng Q."/>
            <person name="Gargeya S."/>
            <person name="Fitzgerald M."/>
            <person name="Haas B."/>
            <person name="Abouelleil A."/>
            <person name="Alvarado L."/>
            <person name="Arachchi H.M."/>
            <person name="Berlin A."/>
            <person name="Chapman S.B."/>
            <person name="Goldberg J."/>
            <person name="Griggs A."/>
            <person name="Gujja S."/>
            <person name="Hansen M."/>
            <person name="Howarth C."/>
            <person name="Imamovic A."/>
            <person name="Larimer J."/>
            <person name="McCowen C."/>
            <person name="Montmayeur A."/>
            <person name="Murphy C."/>
            <person name="Neiman D."/>
            <person name="Pearson M."/>
            <person name="Priest M."/>
            <person name="Roberts A."/>
            <person name="Saif S."/>
            <person name="Shea T."/>
            <person name="Sisk P."/>
            <person name="Sykes S."/>
            <person name="Wortman J."/>
            <person name="Nusbaum C."/>
            <person name="Birren B."/>
        </authorList>
    </citation>
    <scope>NUCLEOTIDE SEQUENCE [LARGE SCALE GENOMIC DNA]</scope>
    <source>
        <strain evidence="8 9">VS20</strain>
    </source>
</reference>
<comment type="subcellular location">
    <subcellularLocation>
        <location evidence="1">Membrane</location>
        <topology evidence="1">Multi-pass membrane protein</topology>
    </subcellularLocation>
</comment>
<feature type="domain" description="Anoctamin transmembrane" evidence="7">
    <location>
        <begin position="309"/>
        <end position="759"/>
    </location>
</feature>
<feature type="transmembrane region" description="Helical" evidence="6">
    <location>
        <begin position="637"/>
        <end position="662"/>
    </location>
</feature>
<dbReference type="Proteomes" id="UP000030762">
    <property type="component" value="Unassembled WGS sequence"/>
</dbReference>
<dbReference type="PANTHER" id="PTHR12308:SF73">
    <property type="entry name" value="ANOCTAMIN"/>
    <property type="match status" value="1"/>
</dbReference>
<feature type="region of interest" description="Disordered" evidence="5">
    <location>
        <begin position="67"/>
        <end position="86"/>
    </location>
</feature>
<feature type="transmembrane region" description="Helical" evidence="6">
    <location>
        <begin position="354"/>
        <end position="373"/>
    </location>
</feature>
<sequence>MNQRAAAMAVGEALSEAYAESRRPSVSLEPEAPQPRRRSTAASDKADATRPSEDVSAHALEASLHSSSILLEGSGSPTKKQQRIDPATVDTLRASADGMPLGALSKTEAEYDFAIVLKPTRPDDSAVARHVAPATNLKAFYRKHPQQAKVELLRRLHAVGLQTKKLRALDGKQTLIKVKAPGHVLELGAEKMRLKKRRQVDLMWVEFAADCRETFQDFWDGDMHFLDSEKQSIVHNLITTDDGAGLNEHSDLLPIVEQMLPLHKANLDLLRTHWVCYWRPSSPSSVPVAAMTLYRLLRYALDQPLDVVAEYFGEHIAFYFAWVQLYTRWLVLPTLVGVYLFYCQVASKSLDQPFAPYYALFMALWASGFLLAWKRQANSLAYRWGTLGYEDEEVLRPAYHKGGLHRWVKYAVTYTLVLAAIGLVLVLMYYAFTTRDALADESLALQANLTHIAFNWSNLSELNALANVKFWVYVLVTPMLYGLCIPMLDMVFTLLATRMTEYENHKTASAFQSALILKVFPFRFVHVFATLYYYAFAAGNDLLRVAIQLATFMLSGQMWHNVVKTGVPLLRRVYRHRKKSVATAKLLRSSPLFATKAPTAVHRQCIRLEQASSYVWDESQLDKYDPFEDYIEMLIQFGYVSFFSIAFPLAPLLALINNLMALRADAFKLCHTKQRPIARKASGIGIWLPVLQAMSILAVLTNCLHVAFTTTQMERIAPSISPAQKVWVVFAAEHSVLLLQVGIACAVPSMTKDVKANVRAEKAMLKNASAKAVAARLACATVEDDDDGNDSDSPEKSAL</sequence>
<dbReference type="RefSeq" id="XP_008606086.1">
    <property type="nucleotide sequence ID" value="XM_008607864.1"/>
</dbReference>
<feature type="transmembrane region" description="Helical" evidence="6">
    <location>
        <begin position="727"/>
        <end position="747"/>
    </location>
</feature>
<evidence type="ECO:0000256" key="1">
    <source>
        <dbReference type="ARBA" id="ARBA00004141"/>
    </source>
</evidence>
<evidence type="ECO:0000256" key="4">
    <source>
        <dbReference type="ARBA" id="ARBA00023136"/>
    </source>
</evidence>
<keyword evidence="9" id="KW-1185">Reference proteome</keyword>